<dbReference type="Pfam" id="PF07963">
    <property type="entry name" value="N_methyl"/>
    <property type="match status" value="1"/>
</dbReference>
<organism evidence="2 3">
    <name type="scientific">Phormidium tenue FACHB-1050</name>
    <dbReference type="NCBI Taxonomy" id="2692857"/>
    <lineage>
        <taxon>Bacteria</taxon>
        <taxon>Bacillati</taxon>
        <taxon>Cyanobacteriota</taxon>
        <taxon>Cyanophyceae</taxon>
        <taxon>Oscillatoriophycideae</taxon>
        <taxon>Oscillatoriales</taxon>
        <taxon>Oscillatoriaceae</taxon>
        <taxon>Phormidium</taxon>
    </lineage>
</organism>
<sequence length="239" mass="25434">MRKQNTRLLLIKYLLSTQAGFSLIESLVAVVVVAILLAAIVPMVVLSTASRVQARRVDLATQAARSYVDGVRAGVINIVNPVASFPYIDNGSTWVGTSRSQYFQSVPAPTNATVAALNALPGIKVDTNGDGFSADDPQDLVIQPMRSGAPDGNNLDSQGFYMAVRVYRADAFLTDTANPPNLTGIRTGVTLQTGNNEADCPNGSRVFTSTNGSLTCPLVVMKVDIYPADSTLDQIRGRL</sequence>
<keyword evidence="1" id="KW-0472">Membrane</keyword>
<feature type="transmembrane region" description="Helical" evidence="1">
    <location>
        <begin position="21"/>
        <end position="46"/>
    </location>
</feature>
<dbReference type="PROSITE" id="PS00409">
    <property type="entry name" value="PROKAR_NTER_METHYL"/>
    <property type="match status" value="1"/>
</dbReference>
<accession>A0ABR8C769</accession>
<evidence type="ECO:0000313" key="2">
    <source>
        <dbReference type="EMBL" id="MBD2316583.1"/>
    </source>
</evidence>
<dbReference type="EMBL" id="JACJQY010000008">
    <property type="protein sequence ID" value="MBD2316583.1"/>
    <property type="molecule type" value="Genomic_DNA"/>
</dbReference>
<dbReference type="InterPro" id="IPR012902">
    <property type="entry name" value="N_methyl_site"/>
</dbReference>
<reference evidence="2 3" key="1">
    <citation type="journal article" date="2020" name="ISME J.">
        <title>Comparative genomics reveals insights into cyanobacterial evolution and habitat adaptation.</title>
        <authorList>
            <person name="Chen M.Y."/>
            <person name="Teng W.K."/>
            <person name="Zhao L."/>
            <person name="Hu C.X."/>
            <person name="Zhou Y.K."/>
            <person name="Han B.P."/>
            <person name="Song L.R."/>
            <person name="Shu W.S."/>
        </authorList>
    </citation>
    <scope>NUCLEOTIDE SEQUENCE [LARGE SCALE GENOMIC DNA]</scope>
    <source>
        <strain evidence="2 3">FACHB-1050</strain>
    </source>
</reference>
<proteinExistence type="predicted"/>
<keyword evidence="1" id="KW-1133">Transmembrane helix</keyword>
<gene>
    <name evidence="2" type="ORF">H6G05_06945</name>
</gene>
<name>A0ABR8C769_9CYAN</name>
<dbReference type="Proteomes" id="UP000618445">
    <property type="component" value="Unassembled WGS sequence"/>
</dbReference>
<evidence type="ECO:0000313" key="3">
    <source>
        <dbReference type="Proteomes" id="UP000618445"/>
    </source>
</evidence>
<keyword evidence="3" id="KW-1185">Reference proteome</keyword>
<protein>
    <submittedName>
        <fullName evidence="2">Prepilin-type N-terminal cleavage/methylation domain-containing protein</fullName>
    </submittedName>
</protein>
<comment type="caution">
    <text evidence="2">The sequence shown here is derived from an EMBL/GenBank/DDBJ whole genome shotgun (WGS) entry which is preliminary data.</text>
</comment>
<dbReference type="NCBIfam" id="TIGR02532">
    <property type="entry name" value="IV_pilin_GFxxxE"/>
    <property type="match status" value="1"/>
</dbReference>
<keyword evidence="1" id="KW-0812">Transmembrane</keyword>
<dbReference type="RefSeq" id="WP_190577477.1">
    <property type="nucleotide sequence ID" value="NZ_CAWPQU010000078.1"/>
</dbReference>
<evidence type="ECO:0000256" key="1">
    <source>
        <dbReference type="SAM" id="Phobius"/>
    </source>
</evidence>